<organism evidence="2 3">
    <name type="scientific">Halteria grandinella</name>
    <dbReference type="NCBI Taxonomy" id="5974"/>
    <lineage>
        <taxon>Eukaryota</taxon>
        <taxon>Sar</taxon>
        <taxon>Alveolata</taxon>
        <taxon>Ciliophora</taxon>
        <taxon>Intramacronucleata</taxon>
        <taxon>Spirotrichea</taxon>
        <taxon>Stichotrichia</taxon>
        <taxon>Sporadotrichida</taxon>
        <taxon>Halteriidae</taxon>
        <taxon>Halteria</taxon>
    </lineage>
</organism>
<accession>A0A8J8NIP7</accession>
<sequence length="164" mass="18762">MYQKRNCKNQLNSIINLICSTIQFYLTYQLPSYYSHPYPTAHVLSAPLHLASPIQPQYRCMLLMKHPSQPFASSFLQIALLFGCLGSRIGCTLSIIRECGLSGLYIRFRLLFFIGLSQVLQSFAFAFEFLISFFGVRQVRLLIRVAAFVSHQKIICNMPSILLE</sequence>
<evidence type="ECO:0000256" key="1">
    <source>
        <dbReference type="SAM" id="Phobius"/>
    </source>
</evidence>
<feature type="transmembrane region" description="Helical" evidence="1">
    <location>
        <begin position="71"/>
        <end position="96"/>
    </location>
</feature>
<comment type="caution">
    <text evidence="2">The sequence shown here is derived from an EMBL/GenBank/DDBJ whole genome shotgun (WGS) entry which is preliminary data.</text>
</comment>
<evidence type="ECO:0000313" key="3">
    <source>
        <dbReference type="Proteomes" id="UP000785679"/>
    </source>
</evidence>
<reference evidence="2" key="1">
    <citation type="submission" date="2019-06" db="EMBL/GenBank/DDBJ databases">
        <authorList>
            <person name="Zheng W."/>
        </authorList>
    </citation>
    <scope>NUCLEOTIDE SEQUENCE</scope>
    <source>
        <strain evidence="2">QDHG01</strain>
    </source>
</reference>
<keyword evidence="1" id="KW-1133">Transmembrane helix</keyword>
<feature type="transmembrane region" description="Helical" evidence="1">
    <location>
        <begin position="108"/>
        <end position="134"/>
    </location>
</feature>
<dbReference type="EMBL" id="RRYP01016158">
    <property type="protein sequence ID" value="TNV75195.1"/>
    <property type="molecule type" value="Genomic_DNA"/>
</dbReference>
<dbReference type="AlphaFoldDB" id="A0A8J8NIP7"/>
<gene>
    <name evidence="2" type="ORF">FGO68_gene4772</name>
</gene>
<protein>
    <submittedName>
        <fullName evidence="2">Uncharacterized protein</fullName>
    </submittedName>
</protein>
<evidence type="ECO:0000313" key="2">
    <source>
        <dbReference type="EMBL" id="TNV75195.1"/>
    </source>
</evidence>
<proteinExistence type="predicted"/>
<keyword evidence="1" id="KW-0812">Transmembrane</keyword>
<dbReference type="Proteomes" id="UP000785679">
    <property type="component" value="Unassembled WGS sequence"/>
</dbReference>
<name>A0A8J8NIP7_HALGN</name>
<keyword evidence="1" id="KW-0472">Membrane</keyword>
<keyword evidence="3" id="KW-1185">Reference proteome</keyword>